<evidence type="ECO:0000256" key="3">
    <source>
        <dbReference type="ARBA" id="ARBA00022448"/>
    </source>
</evidence>
<accession>A0A7X0H5B8</accession>
<organism evidence="5 6">
    <name type="scientific">Algisphaera agarilytica</name>
    <dbReference type="NCBI Taxonomy" id="1385975"/>
    <lineage>
        <taxon>Bacteria</taxon>
        <taxon>Pseudomonadati</taxon>
        <taxon>Planctomycetota</taxon>
        <taxon>Phycisphaerae</taxon>
        <taxon>Phycisphaerales</taxon>
        <taxon>Phycisphaeraceae</taxon>
        <taxon>Algisphaera</taxon>
    </lineage>
</organism>
<dbReference type="InterPro" id="IPR006059">
    <property type="entry name" value="SBP"/>
</dbReference>
<keyword evidence="5" id="KW-0762">Sugar transport</keyword>
<dbReference type="AlphaFoldDB" id="A0A7X0H5B8"/>
<evidence type="ECO:0000313" key="6">
    <source>
        <dbReference type="Proteomes" id="UP000541810"/>
    </source>
</evidence>
<protein>
    <submittedName>
        <fullName evidence="5">Multiple sugar transport system substrate-binding protein</fullName>
    </submittedName>
</protein>
<dbReference type="GO" id="GO:0042597">
    <property type="term" value="C:periplasmic space"/>
    <property type="evidence" value="ECO:0007669"/>
    <property type="project" value="UniProtKB-SubCell"/>
</dbReference>
<evidence type="ECO:0000313" key="5">
    <source>
        <dbReference type="EMBL" id="MBB6429529.1"/>
    </source>
</evidence>
<dbReference type="EMBL" id="JACHGY010000001">
    <property type="protein sequence ID" value="MBB6429529.1"/>
    <property type="molecule type" value="Genomic_DNA"/>
</dbReference>
<gene>
    <name evidence="5" type="ORF">HNQ40_001335</name>
</gene>
<reference evidence="5 6" key="1">
    <citation type="submission" date="2020-08" db="EMBL/GenBank/DDBJ databases">
        <title>Genomic Encyclopedia of Type Strains, Phase IV (KMG-IV): sequencing the most valuable type-strain genomes for metagenomic binning, comparative biology and taxonomic classification.</title>
        <authorList>
            <person name="Goeker M."/>
        </authorList>
    </citation>
    <scope>NUCLEOTIDE SEQUENCE [LARGE SCALE GENOMIC DNA]</scope>
    <source>
        <strain evidence="5 6">DSM 103725</strain>
    </source>
</reference>
<dbReference type="PANTHER" id="PTHR43649">
    <property type="entry name" value="ARABINOSE-BINDING PROTEIN-RELATED"/>
    <property type="match status" value="1"/>
</dbReference>
<comment type="similarity">
    <text evidence="2">Belongs to the bacterial solute-binding protein 1 family.</text>
</comment>
<keyword evidence="4" id="KW-0732">Signal</keyword>
<proteinExistence type="inferred from homology"/>
<dbReference type="RefSeq" id="WP_184677103.1">
    <property type="nucleotide sequence ID" value="NZ_JACHGY010000001.1"/>
</dbReference>
<comment type="subcellular location">
    <subcellularLocation>
        <location evidence="1">Periplasm</location>
    </subcellularLocation>
</comment>
<keyword evidence="3" id="KW-0813">Transport</keyword>
<keyword evidence="6" id="KW-1185">Reference proteome</keyword>
<comment type="caution">
    <text evidence="5">The sequence shown here is derived from an EMBL/GenBank/DDBJ whole genome shotgun (WGS) entry which is preliminary data.</text>
</comment>
<dbReference type="SUPFAM" id="SSF53850">
    <property type="entry name" value="Periplasmic binding protein-like II"/>
    <property type="match status" value="1"/>
</dbReference>
<dbReference type="PANTHER" id="PTHR43649:SF34">
    <property type="entry name" value="ABC TRANSPORTER PERIPLASMIC-BINDING PROTEIN YCJN-RELATED"/>
    <property type="match status" value="1"/>
</dbReference>
<dbReference type="Proteomes" id="UP000541810">
    <property type="component" value="Unassembled WGS sequence"/>
</dbReference>
<evidence type="ECO:0000256" key="4">
    <source>
        <dbReference type="ARBA" id="ARBA00022729"/>
    </source>
</evidence>
<sequence>MREDTLRFAIRQFEPFERSMQEIWDAFCAQTGCTLKFDPVPMDLHPLYDALIGDSGMKNGDWDVAHLNTDFIAEAHHQGALLNLKPFIEQNPPHDFPSGWTDSMLGFQDFGDAIVGLPFHDGPECLIYRTDLFNDPKEQADFKAKTSKDLAPPKTWDDFVEVARFFQRPEQGLYGTAFAAYPDGHNTVFDLAIQIWTRGGELVNEQGRVVVDSPEALEGLTFYREILRDTTVVHPKCAEMDSVQSGLAFAQGEIAMMVNWFGFAGMGEVAPDSKVKGKLDITDIPAAPGHTSASLNCYWMYVVGAGSPHAQVAYDFIRFATSAENDKRLTLNGGTGCRISSWHDTEINQEVPFYHRLEPLHATARTLPRLADWASLAGAIDELVVETINTDKPIKALLEAAQAKIDAS</sequence>
<dbReference type="InterPro" id="IPR050490">
    <property type="entry name" value="Bact_solute-bd_prot1"/>
</dbReference>
<evidence type="ECO:0000256" key="2">
    <source>
        <dbReference type="ARBA" id="ARBA00008520"/>
    </source>
</evidence>
<evidence type="ECO:0000256" key="1">
    <source>
        <dbReference type="ARBA" id="ARBA00004418"/>
    </source>
</evidence>
<name>A0A7X0H5B8_9BACT</name>
<dbReference type="Gene3D" id="3.40.190.10">
    <property type="entry name" value="Periplasmic binding protein-like II"/>
    <property type="match status" value="2"/>
</dbReference>
<dbReference type="Pfam" id="PF01547">
    <property type="entry name" value="SBP_bac_1"/>
    <property type="match status" value="1"/>
</dbReference>